<evidence type="ECO:0000313" key="6">
    <source>
        <dbReference type="EMBL" id="KAL1521224.1"/>
    </source>
</evidence>
<dbReference type="Pfam" id="PF00169">
    <property type="entry name" value="PH"/>
    <property type="match status" value="2"/>
</dbReference>
<dbReference type="InterPro" id="IPR018490">
    <property type="entry name" value="cNMP-bd_dom_sf"/>
</dbReference>
<feature type="region of interest" description="Disordered" evidence="3">
    <location>
        <begin position="207"/>
        <end position="273"/>
    </location>
</feature>
<evidence type="ECO:0000313" key="7">
    <source>
        <dbReference type="Proteomes" id="UP001515480"/>
    </source>
</evidence>
<dbReference type="GO" id="GO:0055037">
    <property type="term" value="C:recycling endosome"/>
    <property type="evidence" value="ECO:0007669"/>
    <property type="project" value="TreeGrafter"/>
</dbReference>
<evidence type="ECO:0000259" key="5">
    <source>
        <dbReference type="PROSITE" id="PS50042"/>
    </source>
</evidence>
<dbReference type="InterPro" id="IPR014710">
    <property type="entry name" value="RmlC-like_jellyroll"/>
</dbReference>
<evidence type="ECO:0000256" key="1">
    <source>
        <dbReference type="ARBA" id="ARBA00008842"/>
    </source>
</evidence>
<dbReference type="Gene3D" id="1.10.357.70">
    <property type="entry name" value="Exocyst complex component Sec6, C-terminal domain"/>
    <property type="match status" value="1"/>
</dbReference>
<keyword evidence="7" id="KW-1185">Reference proteome</keyword>
<evidence type="ECO:0000259" key="4">
    <source>
        <dbReference type="PROSITE" id="PS50003"/>
    </source>
</evidence>
<dbReference type="SUPFAM" id="SSF51206">
    <property type="entry name" value="cAMP-binding domain-like"/>
    <property type="match status" value="1"/>
</dbReference>
<dbReference type="PANTHER" id="PTHR22902:SF27">
    <property type="entry name" value="PLECKSTRIN HOMOLOGY DOMAIN-CONTAINING FAMILY A MEMBER 3"/>
    <property type="match status" value="1"/>
</dbReference>
<dbReference type="SUPFAM" id="SSF50729">
    <property type="entry name" value="PH domain-like"/>
    <property type="match status" value="3"/>
</dbReference>
<sequence>MHSGVVLRLEEGIECLAPSALGPPEHSGFLWLRPKGGKAWTRRYCVAKANFLYWFAEKEAAAPSRAAGALCFEDLVFEWLEPPPPEREVAAYGAFAFVVRPEAAGRGKASDRRTVQLCAESEAEMQAWTRAVVMGKYEVVLEDRARLAEAREQVARLAAEARGAHEAAAAAERKAEASEGARRAAEEALREAHARVRALEAEAAAAREREAEEARARLAGERERSESKESEADEAEARPTLRRQGTSRLGEHKSARKLAKSGAPKKGNDEWEEKMVSDVDDETALALLARTQEVSQWFHGFARDELQTLARTLTVLEFAAGDLILQHGETASFFGLMLEGSLAPQVDGSVLSAQPRGIGEIIGEMSLFTGGIRGASMVALTAGSLAVYKFASLERLRHADEKLARKLSWQLARAALAKRLEGEGRRLEELEEREVVLQCSELLIKQAEQRWEAREESGGVAKESLLKKAKVKFGFGEGKARRAKKAAKLRAFGGAEEDDLQLDGEALALLPPDGPGHGDVWKEGVLRKRGEKWSGLQKRLFVLRSGALFYYDRDKTEEHKGKIPLVSILSLRLTRSAEGPQMELDVGTRVFQLVAADDVAAQSWRLAIEAAALACGCANAERSLKLRGRAKSRKSTVAAAVHSSHLDDHPPHIDALHAAHRSSHLAALPSHRPSHLDALPSHRPSHLDALHTVEEDGAPPGGTDPREELLLGWLQKQDHHKFSSKFKPRFWVLTRVTLDYYRNEARDEHLGSIPLVQVLEVVSAQERSLSKFEGEFHVVSSRRTYKLLAETHEVKRKWTKALTRAIKAIPKGAPPVEAMDSTRGLVSMASEAACGFDAAEVEEEHWSEQVQTEADVAAAVVRRVTAHFQLVAGMGPSGADVGTLLGVGDDVLEEMLRSADDFRFAEPPRRALDLFLCCVREFHSQLYANFAHLYRDVGALSPMDMLQLVAWLQEYRERLQAAEAPLLNPPLVPVQRALIEEYAKQSRATWCEWMVNLHKSDIEYLNEGRLEEDGGTPTPVDLLRMLNEPFSSIENLQVPALTNVLLAACGHVIRQFAELQKQHLRGLVSAALGAEAAKLDATLRLRAACGMMHNAERARALLEQLGSHLDASDEVLAAVDGRSKSLAALAEVERLGSEEQTASQALDDADMALGLVGAVAVGVLCGLSLYCGGQASPRPPLAEALAAAFGALGNSALWLRRHVAEAFVAKLERSLLKMLVAHVIEALLCGKANLLVDESCADAPAPAGLRVLQALLAFVQAALVNISQKAVSIEVSALQALLETANCRAENFASKFAEMCRQYPEVGLPHAEAMLARRTSMNKNESKELALHAVQQAGAENPSLPATEDNWPPAELLALAKAPFALATLRLAPKKAALKGLASAALGRLGR</sequence>
<feature type="compositionally biased region" description="Basic and acidic residues" evidence="3">
    <location>
        <begin position="207"/>
        <end position="239"/>
    </location>
</feature>
<name>A0AB34JI49_PRYPA</name>
<dbReference type="Gene3D" id="2.60.120.10">
    <property type="entry name" value="Jelly Rolls"/>
    <property type="match status" value="1"/>
</dbReference>
<dbReference type="GO" id="GO:0007032">
    <property type="term" value="P:endosome organization"/>
    <property type="evidence" value="ECO:0007669"/>
    <property type="project" value="TreeGrafter"/>
</dbReference>
<dbReference type="PROSITE" id="PS50003">
    <property type="entry name" value="PH_DOMAIN"/>
    <property type="match status" value="3"/>
</dbReference>
<protein>
    <recommendedName>
        <fullName evidence="8">Exocyst complex component Sec6</fullName>
    </recommendedName>
</protein>
<proteinExistence type="inferred from homology"/>
<comment type="caution">
    <text evidence="6">The sequence shown here is derived from an EMBL/GenBank/DDBJ whole genome shotgun (WGS) entry which is preliminary data.</text>
</comment>
<organism evidence="6 7">
    <name type="scientific">Prymnesium parvum</name>
    <name type="common">Toxic golden alga</name>
    <dbReference type="NCBI Taxonomy" id="97485"/>
    <lineage>
        <taxon>Eukaryota</taxon>
        <taxon>Haptista</taxon>
        <taxon>Haptophyta</taxon>
        <taxon>Prymnesiophyceae</taxon>
        <taxon>Prymnesiales</taxon>
        <taxon>Prymnesiaceae</taxon>
        <taxon>Prymnesium</taxon>
    </lineage>
</organism>
<dbReference type="Gene3D" id="2.30.29.30">
    <property type="entry name" value="Pleckstrin-homology domain (PH domain)/Phosphotyrosine-binding domain (PTB)"/>
    <property type="match status" value="3"/>
</dbReference>
<dbReference type="EMBL" id="JBGBPQ010000008">
    <property type="protein sequence ID" value="KAL1521224.1"/>
    <property type="molecule type" value="Genomic_DNA"/>
</dbReference>
<evidence type="ECO:0000256" key="2">
    <source>
        <dbReference type="ARBA" id="ARBA00022553"/>
    </source>
</evidence>
<reference evidence="6 7" key="1">
    <citation type="journal article" date="2024" name="Science">
        <title>Giant polyketide synthase enzymes in the biosynthesis of giant marine polyether toxins.</title>
        <authorList>
            <person name="Fallon T.R."/>
            <person name="Shende V.V."/>
            <person name="Wierzbicki I.H."/>
            <person name="Pendleton A.L."/>
            <person name="Watervoot N.F."/>
            <person name="Auber R.P."/>
            <person name="Gonzalez D.J."/>
            <person name="Wisecaver J.H."/>
            <person name="Moore B.S."/>
        </authorList>
    </citation>
    <scope>NUCLEOTIDE SEQUENCE [LARGE SCALE GENOMIC DNA]</scope>
    <source>
        <strain evidence="6 7">12B1</strain>
    </source>
</reference>
<accession>A0AB34JI49</accession>
<gene>
    <name evidence="6" type="ORF">AB1Y20_022773</name>
</gene>
<dbReference type="GO" id="GO:0005802">
    <property type="term" value="C:trans-Golgi network"/>
    <property type="evidence" value="ECO:0007669"/>
    <property type="project" value="TreeGrafter"/>
</dbReference>
<dbReference type="GO" id="GO:0006869">
    <property type="term" value="P:lipid transport"/>
    <property type="evidence" value="ECO:0007669"/>
    <property type="project" value="UniProtKB-ARBA"/>
</dbReference>
<dbReference type="Pfam" id="PF15409">
    <property type="entry name" value="PH_8"/>
    <property type="match status" value="1"/>
</dbReference>
<evidence type="ECO:0008006" key="8">
    <source>
        <dbReference type="Google" id="ProtNLM"/>
    </source>
</evidence>
<dbReference type="PANTHER" id="PTHR22902">
    <property type="entry name" value="SESQUIPEDALIAN"/>
    <property type="match status" value="1"/>
</dbReference>
<dbReference type="CDD" id="cd00038">
    <property type="entry name" value="CAP_ED"/>
    <property type="match status" value="1"/>
</dbReference>
<dbReference type="SMART" id="SM00233">
    <property type="entry name" value="PH"/>
    <property type="match status" value="3"/>
</dbReference>
<dbReference type="InterPro" id="IPR001849">
    <property type="entry name" value="PH_domain"/>
</dbReference>
<feature type="domain" description="PH" evidence="4">
    <location>
        <begin position="519"/>
        <end position="613"/>
    </location>
</feature>
<dbReference type="InterPro" id="IPR045188">
    <property type="entry name" value="Boi1/Boi2-like"/>
</dbReference>
<dbReference type="InterPro" id="IPR011993">
    <property type="entry name" value="PH-like_dom_sf"/>
</dbReference>
<dbReference type="CDD" id="cd00821">
    <property type="entry name" value="PH"/>
    <property type="match status" value="1"/>
</dbReference>
<dbReference type="Proteomes" id="UP001515480">
    <property type="component" value="Unassembled WGS sequence"/>
</dbReference>
<dbReference type="InterPro" id="IPR041680">
    <property type="entry name" value="PH_8"/>
</dbReference>
<evidence type="ECO:0000256" key="3">
    <source>
        <dbReference type="SAM" id="MobiDB-lite"/>
    </source>
</evidence>
<keyword evidence="2" id="KW-0597">Phosphoprotein</keyword>
<comment type="similarity">
    <text evidence="1">Belongs to the OSBP family.</text>
</comment>
<dbReference type="GO" id="GO:0042147">
    <property type="term" value="P:retrograde transport, endosome to Golgi"/>
    <property type="evidence" value="ECO:0007669"/>
    <property type="project" value="TreeGrafter"/>
</dbReference>
<feature type="domain" description="PH" evidence="4">
    <location>
        <begin position="707"/>
        <end position="807"/>
    </location>
</feature>
<feature type="domain" description="Cyclic nucleotide-binding" evidence="5">
    <location>
        <begin position="297"/>
        <end position="414"/>
    </location>
</feature>
<dbReference type="InterPro" id="IPR042532">
    <property type="entry name" value="EXOC3/Sec6_C"/>
</dbReference>
<dbReference type="Pfam" id="PF00027">
    <property type="entry name" value="cNMP_binding"/>
    <property type="match status" value="1"/>
</dbReference>
<dbReference type="GO" id="GO:0001881">
    <property type="term" value="P:receptor recycling"/>
    <property type="evidence" value="ECO:0007669"/>
    <property type="project" value="TreeGrafter"/>
</dbReference>
<feature type="domain" description="PH" evidence="4">
    <location>
        <begin position="23"/>
        <end position="137"/>
    </location>
</feature>
<dbReference type="PROSITE" id="PS50042">
    <property type="entry name" value="CNMP_BINDING_3"/>
    <property type="match status" value="1"/>
</dbReference>
<dbReference type="GO" id="GO:0005769">
    <property type="term" value="C:early endosome"/>
    <property type="evidence" value="ECO:0007669"/>
    <property type="project" value="TreeGrafter"/>
</dbReference>
<dbReference type="InterPro" id="IPR000595">
    <property type="entry name" value="cNMP-bd_dom"/>
</dbReference>
<dbReference type="GO" id="GO:0005829">
    <property type="term" value="C:cytosol"/>
    <property type="evidence" value="ECO:0007669"/>
    <property type="project" value="GOC"/>
</dbReference>